<dbReference type="PANTHER" id="PTHR40744:SF1">
    <property type="entry name" value="SODIUM STIBOGLUCONATE RESISTANCE PROTEIN"/>
    <property type="match status" value="1"/>
</dbReference>
<feature type="compositionally biased region" description="Polar residues" evidence="1">
    <location>
        <begin position="145"/>
        <end position="154"/>
    </location>
</feature>
<comment type="caution">
    <text evidence="2">The sequence shown here is derived from an EMBL/GenBank/DDBJ whole genome shotgun (WGS) entry which is preliminary data.</text>
</comment>
<feature type="region of interest" description="Disordered" evidence="1">
    <location>
        <begin position="368"/>
        <end position="390"/>
    </location>
</feature>
<protein>
    <submittedName>
        <fullName evidence="2">Sodium stibogluconate resistance protein</fullName>
    </submittedName>
</protein>
<feature type="compositionally biased region" description="Polar residues" evidence="1">
    <location>
        <begin position="379"/>
        <end position="390"/>
    </location>
</feature>
<evidence type="ECO:0000313" key="2">
    <source>
        <dbReference type="EMBL" id="KAK7201916.1"/>
    </source>
</evidence>
<feature type="region of interest" description="Disordered" evidence="1">
    <location>
        <begin position="492"/>
        <end position="545"/>
    </location>
</feature>
<proteinExistence type="predicted"/>
<reference evidence="2 3" key="1">
    <citation type="journal article" date="2021" name="MBio">
        <title>A New Model Trypanosomatid, Novymonas esmeraldas: Genomic Perception of Its 'Candidatus Pandoraea novymonadis' Endosymbiont.</title>
        <authorList>
            <person name="Zakharova A."/>
            <person name="Saura A."/>
            <person name="Butenko A."/>
            <person name="Podesvova L."/>
            <person name="Warmusova S."/>
            <person name="Kostygov A.Y."/>
            <person name="Nenarokova A."/>
            <person name="Lukes J."/>
            <person name="Opperdoes F.R."/>
            <person name="Yurchenko V."/>
        </authorList>
    </citation>
    <scope>NUCLEOTIDE SEQUENCE [LARGE SCALE GENOMIC DNA]</scope>
    <source>
        <strain evidence="2 3">E262AT.01</strain>
    </source>
</reference>
<feature type="compositionally biased region" description="Polar residues" evidence="1">
    <location>
        <begin position="492"/>
        <end position="512"/>
    </location>
</feature>
<keyword evidence="3" id="KW-1185">Reference proteome</keyword>
<dbReference type="AlphaFoldDB" id="A0AAW0F815"/>
<evidence type="ECO:0000313" key="3">
    <source>
        <dbReference type="Proteomes" id="UP001430356"/>
    </source>
</evidence>
<name>A0AAW0F815_9TRYP</name>
<sequence>MGNSQSTVPKEAQGHPALFYRGVKAANEGRYTVSELYFVQALSRHPGQHFWDTFTKAVLQKENKLGAEKGNTSPSKGDLDKEKADVDPDVGGPLDPSNDAPGRQSLFAAPSTEKGNGDSNHAGGKTNGSEELSDGRDSDDDESSARQTDAKTNGAQSLYSTKVADIQLPLNGNLFPVMDYFRMMADIANAYLVLLATTPCPEKVMGIAARYCLFTISQTQMLLHCLTLWKEDKFGDGGGFIDYEKKRGLKFGVDVADRNSTELDTDTSSGNSGASKQKWRTMDRTASLLFTLALLEAKCRYYFLSSVVCYCGLLFRASATVKEGRKQNRVFANAQEHLEVAVAMVWDLAKEYPNEYLSKLIMTTLPRSSSGDRDMHSSIGASSHASNQMSMSLGNDQHRHLYASGSPWTPTQSALIPLISARNVRLSIQQDVGSHSQAQLRSPAERMSNHYVVWGFPVEVFVVPGCSLYLLERSLPGFVPGKSTLEHQVTISEQDTLSGSSQGRRSNATQDGNVAVPLPGNGDGAAAAQRNSVASENEAEKKKREEAMKKCEKALAKKRRYINSDLNLSDERTCVALCLEEVCVLTLPVIYLSAALSSTAGEPENAESYLETLRSLTLGLYGPTSSEWHLIRTLVQKRFPDFA</sequence>
<feature type="region of interest" description="Disordered" evidence="1">
    <location>
        <begin position="65"/>
        <end position="154"/>
    </location>
</feature>
<accession>A0AAW0F815</accession>
<evidence type="ECO:0000256" key="1">
    <source>
        <dbReference type="SAM" id="MobiDB-lite"/>
    </source>
</evidence>
<dbReference type="EMBL" id="JAECZO010000022">
    <property type="protein sequence ID" value="KAK7201916.1"/>
    <property type="molecule type" value="Genomic_DNA"/>
</dbReference>
<dbReference type="Proteomes" id="UP001430356">
    <property type="component" value="Unassembled WGS sequence"/>
</dbReference>
<gene>
    <name evidence="2" type="ORF">NESM_000259200</name>
</gene>
<feature type="compositionally biased region" description="Basic and acidic residues" evidence="1">
    <location>
        <begin position="77"/>
        <end position="86"/>
    </location>
</feature>
<dbReference type="PANTHER" id="PTHR40744">
    <property type="entry name" value="SODIUM STIBOGLUCONATE RESISTANCE PROTEIN-RELATED"/>
    <property type="match status" value="1"/>
</dbReference>
<organism evidence="2 3">
    <name type="scientific">Novymonas esmeraldas</name>
    <dbReference type="NCBI Taxonomy" id="1808958"/>
    <lineage>
        <taxon>Eukaryota</taxon>
        <taxon>Discoba</taxon>
        <taxon>Euglenozoa</taxon>
        <taxon>Kinetoplastea</taxon>
        <taxon>Metakinetoplastina</taxon>
        <taxon>Trypanosomatida</taxon>
        <taxon>Trypanosomatidae</taxon>
        <taxon>Novymonas</taxon>
    </lineage>
</organism>